<dbReference type="EMBL" id="CP144752">
    <property type="protein sequence ID" value="WVZ91409.1"/>
    <property type="molecule type" value="Genomic_DNA"/>
</dbReference>
<gene>
    <name evidence="2" type="ORF">U9M48_037586</name>
</gene>
<feature type="region of interest" description="Disordered" evidence="1">
    <location>
        <begin position="1"/>
        <end position="42"/>
    </location>
</feature>
<dbReference type="Proteomes" id="UP001341281">
    <property type="component" value="Chromosome 08"/>
</dbReference>
<accession>A0AAQ3UFB9</accession>
<evidence type="ECO:0000256" key="1">
    <source>
        <dbReference type="SAM" id="MobiDB-lite"/>
    </source>
</evidence>
<evidence type="ECO:0000313" key="3">
    <source>
        <dbReference type="Proteomes" id="UP001341281"/>
    </source>
</evidence>
<sequence length="275" mass="29299">MAPARLPYRPWNRRPPARPLPVPTQNRSGLPPSPVPDAAPGAERRRPICYFPALPPGLRPRRPDASSPACVHTCAGPRQRRFSSSLDACRKFLLPCFRRLHGAPLPCSTSTLAAFPVAGPLPAGAPSSRYAGLLLPTPPSSHCAAPLVLPFPVRAWVAAPVFVAHCPRRRRRTLPLPGGPAFLALPALAVPCSVRPHSSPAPAVFPRPQGLLLFLHNVGINGDRLTMGAGSRAPRLDAMARRDWNPCWYPACFLAVALMAASLRAVADSAAAVEG</sequence>
<organism evidence="2 3">
    <name type="scientific">Paspalum notatum var. saurae</name>
    <dbReference type="NCBI Taxonomy" id="547442"/>
    <lineage>
        <taxon>Eukaryota</taxon>
        <taxon>Viridiplantae</taxon>
        <taxon>Streptophyta</taxon>
        <taxon>Embryophyta</taxon>
        <taxon>Tracheophyta</taxon>
        <taxon>Spermatophyta</taxon>
        <taxon>Magnoliopsida</taxon>
        <taxon>Liliopsida</taxon>
        <taxon>Poales</taxon>
        <taxon>Poaceae</taxon>
        <taxon>PACMAD clade</taxon>
        <taxon>Panicoideae</taxon>
        <taxon>Andropogonodae</taxon>
        <taxon>Paspaleae</taxon>
        <taxon>Paspalinae</taxon>
        <taxon>Paspalum</taxon>
    </lineage>
</organism>
<proteinExistence type="predicted"/>
<name>A0AAQ3UFB9_PASNO</name>
<keyword evidence="3" id="KW-1185">Reference proteome</keyword>
<dbReference type="AlphaFoldDB" id="A0AAQ3UFB9"/>
<protein>
    <submittedName>
        <fullName evidence="2">Uncharacterized protein</fullName>
    </submittedName>
</protein>
<reference evidence="2 3" key="1">
    <citation type="submission" date="2024-02" db="EMBL/GenBank/DDBJ databases">
        <title>High-quality chromosome-scale genome assembly of Pensacola bahiagrass (Paspalum notatum Flugge var. saurae).</title>
        <authorList>
            <person name="Vega J.M."/>
            <person name="Podio M."/>
            <person name="Orjuela J."/>
            <person name="Siena L.A."/>
            <person name="Pessino S.C."/>
            <person name="Combes M.C."/>
            <person name="Mariac C."/>
            <person name="Albertini E."/>
            <person name="Pupilli F."/>
            <person name="Ortiz J.P.A."/>
            <person name="Leblanc O."/>
        </authorList>
    </citation>
    <scope>NUCLEOTIDE SEQUENCE [LARGE SCALE GENOMIC DNA]</scope>
    <source>
        <strain evidence="2">R1</strain>
        <tissue evidence="2">Leaf</tissue>
    </source>
</reference>
<evidence type="ECO:0000313" key="2">
    <source>
        <dbReference type="EMBL" id="WVZ91409.1"/>
    </source>
</evidence>